<dbReference type="HOGENOM" id="CLU_2784975_0_0_9"/>
<evidence type="ECO:0000313" key="1">
    <source>
        <dbReference type="EMBL" id="AFJ61273.1"/>
    </source>
</evidence>
<organism evidence="1 2">
    <name type="scientific">Bacillus amyloliquefaciens (strain Y2)</name>
    <name type="common">Bacillus amyloliquefaciens subsp. plantarum (strain B9601-Y2)</name>
    <dbReference type="NCBI Taxonomy" id="1155777"/>
    <lineage>
        <taxon>Bacteria</taxon>
        <taxon>Bacillati</taxon>
        <taxon>Bacillota</taxon>
        <taxon>Bacilli</taxon>
        <taxon>Bacillales</taxon>
        <taxon>Bacillaceae</taxon>
        <taxon>Bacillus</taxon>
        <taxon>Bacillus amyloliquefaciens group</taxon>
    </lineage>
</organism>
<accession>I2C3P9</accession>
<gene>
    <name evidence="1" type="ORF">MUS_1247</name>
</gene>
<dbReference type="AlphaFoldDB" id="I2C3P9"/>
<protein>
    <submittedName>
        <fullName evidence="1">Uncharacterized protein</fullName>
    </submittedName>
</protein>
<evidence type="ECO:0000313" key="2">
    <source>
        <dbReference type="Proteomes" id="UP000002878"/>
    </source>
</evidence>
<dbReference type="PATRIC" id="fig|1126211.3.peg.1179"/>
<dbReference type="EMBL" id="CP003332">
    <property type="protein sequence ID" value="AFJ61273.1"/>
    <property type="molecule type" value="Genomic_DNA"/>
</dbReference>
<name>I2C3P9_BACAY</name>
<sequence length="68" mass="8152">MRKNNWRNNKMKENKVTDTKILKSGYYCKKCDLFFENTWDMECYCQGEGWYRASKAILMLEKVLGNGK</sequence>
<reference evidence="1 2" key="1">
    <citation type="journal article" date="2012" name="J. Biotechnol.">
        <title>Genome sequence of the plant growth promoting strain Bacillus amyloliquefaciens subsp. plantarum B9601-Y2 and expression of mersacidin and other secondary metabolites.</title>
        <authorList>
            <person name="He P."/>
            <person name="Hao K."/>
            <person name="Blom J."/>
            <person name="Ruckert C."/>
            <person name="Vater J."/>
            <person name="Mao Z."/>
            <person name="Wu Y."/>
            <person name="Hou M."/>
            <person name="He P."/>
            <person name="He Y."/>
            <person name="Borriss R."/>
        </authorList>
    </citation>
    <scope>NUCLEOTIDE SEQUENCE [LARGE SCALE GENOMIC DNA]</scope>
    <source>
        <strain evidence="1">Y2</strain>
    </source>
</reference>
<dbReference type="KEGG" id="bqy:MUS_1247"/>
<dbReference type="Proteomes" id="UP000002878">
    <property type="component" value="Chromosome"/>
</dbReference>
<proteinExistence type="predicted"/>